<comment type="caution">
    <text evidence="2">The sequence shown here is derived from an EMBL/GenBank/DDBJ whole genome shotgun (WGS) entry which is preliminary data.</text>
</comment>
<dbReference type="Pfam" id="PF00144">
    <property type="entry name" value="Beta-lactamase"/>
    <property type="match status" value="1"/>
</dbReference>
<sequence length="374" mass="39752">MIGGTCDPRFAAVREAFAENFARRGELGAAVCVTVGGRTVADLWGGTARGGRRWGPDTLVNVFSVGKGLSALVAARLFEEGRLDPDDPVVRHWPGFTAREATVRHVLSHRAGLPALRRRMPPGAMLDWDAMTAALAEQEPWWPPGTAHGYHVNTFGFLLGEVVRRATGRTIGALLREKIAGPLGADVHIGLPAAEHRRVADFHWPGDPPEDDRSSDLDDAALMRHNAYFNPGGLSGLGAVNTAAWRAAELPSTNAHATARGVARVYTALAAGGALDGVRVVDAGTLAAVTAEQASGDDLVLLRPSRFGLGFQLTQPERPLGPNPRSFGHFGAAGSLGFCDPDAEVGFGYVTNQMSMGWQNPRNRALIDALYSCL</sequence>
<dbReference type="Gene3D" id="3.40.710.10">
    <property type="entry name" value="DD-peptidase/beta-lactamase superfamily"/>
    <property type="match status" value="1"/>
</dbReference>
<dbReference type="AlphaFoldDB" id="A0A9W6PUY2"/>
<dbReference type="PANTHER" id="PTHR43319:SF3">
    <property type="entry name" value="BETA-LACTAMASE-RELATED DOMAIN-CONTAINING PROTEIN"/>
    <property type="match status" value="1"/>
</dbReference>
<feature type="domain" description="Beta-lactamase-related" evidence="1">
    <location>
        <begin position="16"/>
        <end position="367"/>
    </location>
</feature>
<accession>A0A9W6PUY2</accession>
<proteinExistence type="predicted"/>
<dbReference type="InterPro" id="IPR052907">
    <property type="entry name" value="Beta-lactamase/esterase"/>
</dbReference>
<dbReference type="PANTHER" id="PTHR43319">
    <property type="entry name" value="BETA-LACTAMASE-RELATED"/>
    <property type="match status" value="1"/>
</dbReference>
<dbReference type="Proteomes" id="UP001165124">
    <property type="component" value="Unassembled WGS sequence"/>
</dbReference>
<evidence type="ECO:0000313" key="2">
    <source>
        <dbReference type="EMBL" id="GLW63413.1"/>
    </source>
</evidence>
<evidence type="ECO:0000313" key="3">
    <source>
        <dbReference type="Proteomes" id="UP001165124"/>
    </source>
</evidence>
<evidence type="ECO:0000259" key="1">
    <source>
        <dbReference type="Pfam" id="PF00144"/>
    </source>
</evidence>
<keyword evidence="3" id="KW-1185">Reference proteome</keyword>
<gene>
    <name evidence="2" type="ORF">Arub01_16570</name>
</gene>
<dbReference type="SUPFAM" id="SSF56601">
    <property type="entry name" value="beta-lactamase/transpeptidase-like"/>
    <property type="match status" value="1"/>
</dbReference>
<protein>
    <submittedName>
        <fullName evidence="2">Esterase</fullName>
    </submittedName>
</protein>
<organism evidence="2 3">
    <name type="scientific">Actinomadura rubrobrunea</name>
    <dbReference type="NCBI Taxonomy" id="115335"/>
    <lineage>
        <taxon>Bacteria</taxon>
        <taxon>Bacillati</taxon>
        <taxon>Actinomycetota</taxon>
        <taxon>Actinomycetes</taxon>
        <taxon>Streptosporangiales</taxon>
        <taxon>Thermomonosporaceae</taxon>
        <taxon>Actinomadura</taxon>
    </lineage>
</organism>
<dbReference type="InterPro" id="IPR012338">
    <property type="entry name" value="Beta-lactam/transpept-like"/>
</dbReference>
<name>A0A9W6PUY2_9ACTN</name>
<dbReference type="InterPro" id="IPR001466">
    <property type="entry name" value="Beta-lactam-related"/>
</dbReference>
<dbReference type="EMBL" id="BSRZ01000002">
    <property type="protein sequence ID" value="GLW63413.1"/>
    <property type="molecule type" value="Genomic_DNA"/>
</dbReference>
<reference evidence="2" key="1">
    <citation type="submission" date="2023-02" db="EMBL/GenBank/DDBJ databases">
        <title>Actinomadura rubrobrunea NBRC 14622.</title>
        <authorList>
            <person name="Ichikawa N."/>
            <person name="Sato H."/>
            <person name="Tonouchi N."/>
        </authorList>
    </citation>
    <scope>NUCLEOTIDE SEQUENCE</scope>
    <source>
        <strain evidence="2">NBRC 14622</strain>
    </source>
</reference>